<sequence>MTPVRCFLLFFLAGGVVAVPLSSPACCGPEQVRKSRRGAYENGMPLEQAIRQEYLQQLHEAKLEQQERQQEELQELVEGTEGLRQIADQMVLDLISRYMGQMLRPTQATAAPMQKCVTRSAVVNLAQRQTAGIVTFTVCGEGTNTKLQFRFFIPGETTTAADTTTTVETTTELLTTTTARPPQPPNSPPQLNTPPRLRQLLQLRVLAEQELQALPRRKKPPQPTMTPSFGSRPNGDESCRCL</sequence>
<evidence type="ECO:0000313" key="4">
    <source>
        <dbReference type="EMBL" id="PVD34452.1"/>
    </source>
</evidence>
<protein>
    <submittedName>
        <fullName evidence="4">Uncharacterized protein</fullName>
    </submittedName>
</protein>
<evidence type="ECO:0000256" key="1">
    <source>
        <dbReference type="SAM" id="Coils"/>
    </source>
</evidence>
<dbReference type="Proteomes" id="UP000245119">
    <property type="component" value="Linkage Group LG3"/>
</dbReference>
<dbReference type="AlphaFoldDB" id="A0A2T7PM32"/>
<gene>
    <name evidence="4" type="ORF">C0Q70_05726</name>
</gene>
<keyword evidence="1" id="KW-0175">Coiled coil</keyword>
<name>A0A2T7PM32_POMCA</name>
<accession>A0A2T7PM32</accession>
<keyword evidence="5" id="KW-1185">Reference proteome</keyword>
<feature type="signal peptide" evidence="3">
    <location>
        <begin position="1"/>
        <end position="18"/>
    </location>
</feature>
<keyword evidence="3" id="KW-0732">Signal</keyword>
<dbReference type="EMBL" id="PZQS01000003">
    <property type="protein sequence ID" value="PVD34452.1"/>
    <property type="molecule type" value="Genomic_DNA"/>
</dbReference>
<feature type="chain" id="PRO_5015636940" evidence="3">
    <location>
        <begin position="19"/>
        <end position="242"/>
    </location>
</feature>
<proteinExistence type="predicted"/>
<organism evidence="4 5">
    <name type="scientific">Pomacea canaliculata</name>
    <name type="common">Golden apple snail</name>
    <dbReference type="NCBI Taxonomy" id="400727"/>
    <lineage>
        <taxon>Eukaryota</taxon>
        <taxon>Metazoa</taxon>
        <taxon>Spiralia</taxon>
        <taxon>Lophotrochozoa</taxon>
        <taxon>Mollusca</taxon>
        <taxon>Gastropoda</taxon>
        <taxon>Caenogastropoda</taxon>
        <taxon>Architaenioglossa</taxon>
        <taxon>Ampullarioidea</taxon>
        <taxon>Ampullariidae</taxon>
        <taxon>Pomacea</taxon>
    </lineage>
</organism>
<feature type="region of interest" description="Disordered" evidence="2">
    <location>
        <begin position="172"/>
        <end position="195"/>
    </location>
</feature>
<evidence type="ECO:0000256" key="2">
    <source>
        <dbReference type="SAM" id="MobiDB-lite"/>
    </source>
</evidence>
<feature type="coiled-coil region" evidence="1">
    <location>
        <begin position="51"/>
        <end position="83"/>
    </location>
</feature>
<reference evidence="4 5" key="1">
    <citation type="submission" date="2018-04" db="EMBL/GenBank/DDBJ databases">
        <title>The genome of golden apple snail Pomacea canaliculata provides insight into stress tolerance and invasive adaptation.</title>
        <authorList>
            <person name="Liu C."/>
            <person name="Liu B."/>
            <person name="Ren Y."/>
            <person name="Zhang Y."/>
            <person name="Wang H."/>
            <person name="Li S."/>
            <person name="Jiang F."/>
            <person name="Yin L."/>
            <person name="Zhang G."/>
            <person name="Qian W."/>
            <person name="Fan W."/>
        </authorList>
    </citation>
    <scope>NUCLEOTIDE SEQUENCE [LARGE SCALE GENOMIC DNA]</scope>
    <source>
        <strain evidence="4">SZHN2017</strain>
        <tissue evidence="4">Muscle</tissue>
    </source>
</reference>
<feature type="compositionally biased region" description="Pro residues" evidence="2">
    <location>
        <begin position="181"/>
        <end position="192"/>
    </location>
</feature>
<evidence type="ECO:0000313" key="5">
    <source>
        <dbReference type="Proteomes" id="UP000245119"/>
    </source>
</evidence>
<evidence type="ECO:0000256" key="3">
    <source>
        <dbReference type="SAM" id="SignalP"/>
    </source>
</evidence>
<feature type="region of interest" description="Disordered" evidence="2">
    <location>
        <begin position="211"/>
        <end position="242"/>
    </location>
</feature>
<comment type="caution">
    <text evidence="4">The sequence shown here is derived from an EMBL/GenBank/DDBJ whole genome shotgun (WGS) entry which is preliminary data.</text>
</comment>